<evidence type="ECO:0000259" key="1">
    <source>
        <dbReference type="Pfam" id="PF00535"/>
    </source>
</evidence>
<dbReference type="Proteomes" id="UP000183843">
    <property type="component" value="Unassembled WGS sequence"/>
</dbReference>
<protein>
    <submittedName>
        <fullName evidence="2">Glycosyl transferase family 2</fullName>
    </submittedName>
</protein>
<dbReference type="InterPro" id="IPR029044">
    <property type="entry name" value="Nucleotide-diphossugar_trans"/>
</dbReference>
<reference evidence="2" key="1">
    <citation type="submission" date="2016-10" db="EMBL/GenBank/DDBJ databases">
        <authorList>
            <person name="de Groot N.N."/>
        </authorList>
    </citation>
    <scope>NUCLEOTIDE SEQUENCE [LARGE SCALE GENOMIC DNA]</scope>
    <source>
        <strain evidence="2">L14</strain>
    </source>
</reference>
<dbReference type="EMBL" id="FOJX01000008">
    <property type="protein sequence ID" value="SFB05116.1"/>
    <property type="molecule type" value="Genomic_DNA"/>
</dbReference>
<dbReference type="GO" id="GO:0016740">
    <property type="term" value="F:transferase activity"/>
    <property type="evidence" value="ECO:0007669"/>
    <property type="project" value="UniProtKB-KW"/>
</dbReference>
<dbReference type="AlphaFoldDB" id="A0A1I0XXG0"/>
<keyword evidence="2" id="KW-0808">Transferase</keyword>
<evidence type="ECO:0000313" key="2">
    <source>
        <dbReference type="EMBL" id="SFB05116.1"/>
    </source>
</evidence>
<gene>
    <name evidence="2" type="ORF">SAMN05216587_1084</name>
</gene>
<sequence length="334" mass="39165">MKYMDSDKRRREIKDTFRKDEFAPVVLFTYNRLDHTNKSIEALKQNVLADETELFIYSDAPKNEGAKDSVAAVREYLHSVTGFKKIEIIEREENWGLARNIIDGVTKIVNEYGRIIVLEDDIVTSPYFLQYMNDALRIYEQEPKVMAVSGYCWGKDKEDLPETFFLRWFSCWGWATWKEAWDIFERNPEKLVSEHNMENNAYYNMNGQQNMWYQVEQNLTGDLYTWAIFFYTAIWIYEGLVLYSNEDLCLNIGFDNSGEHCGEDDYGFYKTDLRQSPVCDFTQEIITSASAEKCVTKSFAIINRKSNLFSRFIKVLKREGIKGVIDRLNNKAGL</sequence>
<dbReference type="Pfam" id="PF00535">
    <property type="entry name" value="Glycos_transf_2"/>
    <property type="match status" value="1"/>
</dbReference>
<dbReference type="InterPro" id="IPR001173">
    <property type="entry name" value="Glyco_trans_2-like"/>
</dbReference>
<name>A0A1I0XXG0_SELRU</name>
<accession>A0A1I0XXG0</accession>
<organism evidence="2">
    <name type="scientific">Selenomonas ruminantium</name>
    <dbReference type="NCBI Taxonomy" id="971"/>
    <lineage>
        <taxon>Bacteria</taxon>
        <taxon>Bacillati</taxon>
        <taxon>Bacillota</taxon>
        <taxon>Negativicutes</taxon>
        <taxon>Selenomonadales</taxon>
        <taxon>Selenomonadaceae</taxon>
        <taxon>Selenomonas</taxon>
    </lineage>
</organism>
<dbReference type="Gene3D" id="3.90.550.10">
    <property type="entry name" value="Spore Coat Polysaccharide Biosynthesis Protein SpsA, Chain A"/>
    <property type="match status" value="1"/>
</dbReference>
<dbReference type="SUPFAM" id="SSF53448">
    <property type="entry name" value="Nucleotide-diphospho-sugar transferases"/>
    <property type="match status" value="1"/>
</dbReference>
<feature type="domain" description="Glycosyltransferase 2-like" evidence="1">
    <location>
        <begin position="25"/>
        <end position="136"/>
    </location>
</feature>
<proteinExistence type="predicted"/>